<dbReference type="GO" id="GO:0016491">
    <property type="term" value="F:oxidoreductase activity"/>
    <property type="evidence" value="ECO:0007669"/>
    <property type="project" value="UniProtKB-KW"/>
</dbReference>
<dbReference type="GO" id="GO:0071949">
    <property type="term" value="F:FAD binding"/>
    <property type="evidence" value="ECO:0007669"/>
    <property type="project" value="InterPro"/>
</dbReference>
<evidence type="ECO:0000256" key="6">
    <source>
        <dbReference type="SAM" id="MobiDB-lite"/>
    </source>
</evidence>
<protein>
    <submittedName>
        <fullName evidence="8">Fad/fmn-containing dehydrogenases</fullName>
    </submittedName>
</protein>
<feature type="region of interest" description="Disordered" evidence="6">
    <location>
        <begin position="1"/>
        <end position="23"/>
    </location>
</feature>
<feature type="domain" description="FAD-binding PCMH-type" evidence="7">
    <location>
        <begin position="11"/>
        <end position="197"/>
    </location>
</feature>
<keyword evidence="3" id="KW-0274">FAD</keyword>
<dbReference type="Pfam" id="PF02913">
    <property type="entry name" value="FAD-oxidase_C"/>
    <property type="match status" value="1"/>
</dbReference>
<evidence type="ECO:0000256" key="3">
    <source>
        <dbReference type="ARBA" id="ARBA00022827"/>
    </source>
</evidence>
<dbReference type="InterPro" id="IPR006094">
    <property type="entry name" value="Oxid_FAD_bind_N"/>
</dbReference>
<feature type="compositionally biased region" description="Polar residues" evidence="6">
    <location>
        <begin position="8"/>
        <end position="21"/>
    </location>
</feature>
<dbReference type="AlphaFoldDB" id="E0XQ37"/>
<dbReference type="PANTHER" id="PTHR11748">
    <property type="entry name" value="D-LACTATE DEHYDROGENASE"/>
    <property type="match status" value="1"/>
</dbReference>
<keyword evidence="2" id="KW-0285">Flavoprotein</keyword>
<evidence type="ECO:0000256" key="5">
    <source>
        <dbReference type="SAM" id="Coils"/>
    </source>
</evidence>
<evidence type="ECO:0000256" key="1">
    <source>
        <dbReference type="ARBA" id="ARBA00001974"/>
    </source>
</evidence>
<dbReference type="Gene3D" id="1.10.45.10">
    <property type="entry name" value="Vanillyl-alcohol Oxidase, Chain A, domain 4"/>
    <property type="match status" value="1"/>
</dbReference>
<organism evidence="8">
    <name type="scientific">uncultured bacterium HF4000_009C18</name>
    <dbReference type="NCBI Taxonomy" id="711003"/>
    <lineage>
        <taxon>Bacteria</taxon>
        <taxon>environmental samples</taxon>
    </lineage>
</organism>
<comment type="cofactor">
    <cofactor evidence="1">
        <name>FAD</name>
        <dbReference type="ChEBI" id="CHEBI:57692"/>
    </cofactor>
</comment>
<dbReference type="Gene3D" id="3.30.465.10">
    <property type="match status" value="1"/>
</dbReference>
<dbReference type="InterPro" id="IPR016171">
    <property type="entry name" value="Vanillyl_alc_oxidase_C-sub2"/>
</dbReference>
<keyword evidence="4" id="KW-0560">Oxidoreductase</keyword>
<reference evidence="8" key="1">
    <citation type="journal article" date="2011" name="Environ. Microbiol.">
        <title>Time-series analyses of Monterey Bay coastal microbial picoplankton using a 'genome proxy' microarray.</title>
        <authorList>
            <person name="Rich V.I."/>
            <person name="Pham V.D."/>
            <person name="Eppley J."/>
            <person name="Shi Y."/>
            <person name="DeLong E.F."/>
        </authorList>
    </citation>
    <scope>NUCLEOTIDE SEQUENCE</scope>
</reference>
<proteinExistence type="predicted"/>
<evidence type="ECO:0000313" key="8">
    <source>
        <dbReference type="EMBL" id="ADI16528.1"/>
    </source>
</evidence>
<dbReference type="InterPro" id="IPR016166">
    <property type="entry name" value="FAD-bd_PCMH"/>
</dbReference>
<evidence type="ECO:0000256" key="4">
    <source>
        <dbReference type="ARBA" id="ARBA00023002"/>
    </source>
</evidence>
<dbReference type="InterPro" id="IPR004113">
    <property type="entry name" value="FAD-bd_oxidored_4_C"/>
</dbReference>
<name>E0XQ37_9BACT</name>
<dbReference type="InterPro" id="IPR016164">
    <property type="entry name" value="FAD-linked_Oxase-like_C"/>
</dbReference>
<accession>E0XQ37</accession>
<dbReference type="PANTHER" id="PTHR11748:SF103">
    <property type="entry name" value="GLYCOLATE OXIDASE SUBUNIT GLCE"/>
    <property type="match status" value="1"/>
</dbReference>
<dbReference type="InterPro" id="IPR016169">
    <property type="entry name" value="FAD-bd_PCMH_sub2"/>
</dbReference>
<dbReference type="SUPFAM" id="SSF56176">
    <property type="entry name" value="FAD-binding/transporter-associated domain-like"/>
    <property type="match status" value="1"/>
</dbReference>
<feature type="coiled-coil region" evidence="5">
    <location>
        <begin position="264"/>
        <end position="291"/>
    </location>
</feature>
<dbReference type="SUPFAM" id="SSF55103">
    <property type="entry name" value="FAD-linked oxidases, C-terminal domain"/>
    <property type="match status" value="1"/>
</dbReference>
<dbReference type="PROSITE" id="PS51387">
    <property type="entry name" value="FAD_PCMH"/>
    <property type="match status" value="1"/>
</dbReference>
<evidence type="ECO:0000259" key="7">
    <source>
        <dbReference type="PROSITE" id="PS51387"/>
    </source>
</evidence>
<dbReference type="Pfam" id="PF01565">
    <property type="entry name" value="FAD_binding_4"/>
    <property type="match status" value="1"/>
</dbReference>
<dbReference type="EMBL" id="GU474840">
    <property type="protein sequence ID" value="ADI16528.1"/>
    <property type="molecule type" value="Genomic_DNA"/>
</dbReference>
<evidence type="ECO:0000256" key="2">
    <source>
        <dbReference type="ARBA" id="ARBA00022630"/>
    </source>
</evidence>
<keyword evidence="5" id="KW-0175">Coiled coil</keyword>
<sequence length="427" mass="47935">MSIEEKQNSPTYQDSDSTKYPQNEKKVSEFVRQFYKSNIPIELVGSGSKRKIGKPLQCAKILNLSKLNGIIEYLPEELYIKVKACTPMDQIEEELKKNKQQLAFEPIDFGYLFLGKSDYGTAAGQVACNISGPRRFKVGSVRDHVLGFRGVNGKGEIIKSGGIVVKNVTGYDLSKLVCGSYGTLVALTEITFKVLPTPAASTTLVMHNLKLEMAIDLLGQAINSSNDISGATFLPTEPECAGSEMNIESTFKLNDLKYGGSFTAIRIEGTRNSIEERIQNLKNELKIIDYDVSILATYQSEIFWNKVKNLEVFSATKNNIIRIVIPSSQCVQLVYQLSSTKFKYYLDWGGALIWMEACELTEEMFDSIRKKVVKHGGYISMIKPSDHLPYVEEVFTINMNRFHISQNIKKSFDPKRILNPGKMYTGI</sequence>
<dbReference type="InterPro" id="IPR036318">
    <property type="entry name" value="FAD-bd_PCMH-like_sf"/>
</dbReference>